<comment type="function">
    <text evidence="6">This promotes the activity of RNA polymerase II.</text>
</comment>
<dbReference type="NCBIfam" id="TIGR02250">
    <property type="entry name" value="FCP1_euk"/>
    <property type="match status" value="1"/>
</dbReference>
<dbReference type="PANTHER" id="PTHR23081:SF36">
    <property type="entry name" value="RNA POLYMERASE II SUBUNIT A C-TERMINAL DOMAIN PHOSPHATASE"/>
    <property type="match status" value="1"/>
</dbReference>
<dbReference type="SMART" id="SM00577">
    <property type="entry name" value="CPDc"/>
    <property type="match status" value="1"/>
</dbReference>
<gene>
    <name evidence="10" type="ORF">D0Z07_7327</name>
</gene>
<keyword evidence="3 6" id="KW-0539">Nucleus</keyword>
<dbReference type="InterPro" id="IPR001357">
    <property type="entry name" value="BRCT_dom"/>
</dbReference>
<dbReference type="Gene3D" id="3.40.50.10190">
    <property type="entry name" value="BRCT domain"/>
    <property type="match status" value="1"/>
</dbReference>
<feature type="domain" description="BRCT" evidence="8">
    <location>
        <begin position="537"/>
        <end position="632"/>
    </location>
</feature>
<evidence type="ECO:0000256" key="3">
    <source>
        <dbReference type="ARBA" id="ARBA00023242"/>
    </source>
</evidence>
<comment type="catalytic activity">
    <reaction evidence="5 6">
        <text>O-phospho-L-threonyl-[protein] + H2O = L-threonyl-[protein] + phosphate</text>
        <dbReference type="Rhea" id="RHEA:47004"/>
        <dbReference type="Rhea" id="RHEA-COMP:11060"/>
        <dbReference type="Rhea" id="RHEA-COMP:11605"/>
        <dbReference type="ChEBI" id="CHEBI:15377"/>
        <dbReference type="ChEBI" id="CHEBI:30013"/>
        <dbReference type="ChEBI" id="CHEBI:43474"/>
        <dbReference type="ChEBI" id="CHEBI:61977"/>
        <dbReference type="EC" id="3.1.3.16"/>
    </reaction>
</comment>
<evidence type="ECO:0000256" key="5">
    <source>
        <dbReference type="ARBA" id="ARBA00048336"/>
    </source>
</evidence>
<dbReference type="InterPro" id="IPR036420">
    <property type="entry name" value="BRCT_dom_sf"/>
</dbReference>
<dbReference type="PANTHER" id="PTHR23081">
    <property type="entry name" value="RNA POLYMERASE II CTD PHOSPHATASE"/>
    <property type="match status" value="1"/>
</dbReference>
<evidence type="ECO:0000256" key="7">
    <source>
        <dbReference type="SAM" id="MobiDB-lite"/>
    </source>
</evidence>
<dbReference type="EMBL" id="VNKQ01000013">
    <property type="protein sequence ID" value="KAG0647131.1"/>
    <property type="molecule type" value="Genomic_DNA"/>
</dbReference>
<dbReference type="InterPro" id="IPR036412">
    <property type="entry name" value="HAD-like_sf"/>
</dbReference>
<organism evidence="10 11">
    <name type="scientific">Hyphodiscus hymeniophilus</name>
    <dbReference type="NCBI Taxonomy" id="353542"/>
    <lineage>
        <taxon>Eukaryota</taxon>
        <taxon>Fungi</taxon>
        <taxon>Dikarya</taxon>
        <taxon>Ascomycota</taxon>
        <taxon>Pezizomycotina</taxon>
        <taxon>Leotiomycetes</taxon>
        <taxon>Helotiales</taxon>
        <taxon>Hyphodiscaceae</taxon>
        <taxon>Hyphodiscus</taxon>
    </lineage>
</organism>
<dbReference type="AlphaFoldDB" id="A0A9P7AV96"/>
<feature type="compositionally biased region" description="Low complexity" evidence="7">
    <location>
        <begin position="365"/>
        <end position="380"/>
    </location>
</feature>
<feature type="domain" description="FCP1 homology" evidence="9">
    <location>
        <begin position="157"/>
        <end position="335"/>
    </location>
</feature>
<dbReference type="InterPro" id="IPR004274">
    <property type="entry name" value="FCP1_dom"/>
</dbReference>
<evidence type="ECO:0000259" key="8">
    <source>
        <dbReference type="PROSITE" id="PS50172"/>
    </source>
</evidence>
<proteinExistence type="predicted"/>
<reference evidence="10" key="1">
    <citation type="submission" date="2019-07" db="EMBL/GenBank/DDBJ databases">
        <title>Hyphodiscus hymeniophilus genome sequencing and assembly.</title>
        <authorList>
            <person name="Kramer G."/>
            <person name="Nodwell J."/>
        </authorList>
    </citation>
    <scope>NUCLEOTIDE SEQUENCE</scope>
    <source>
        <strain evidence="10">ATCC 34498</strain>
    </source>
</reference>
<protein>
    <recommendedName>
        <fullName evidence="6">RNA polymerase II subunit A C-terminal domain phosphatase</fullName>
        <ecNumber evidence="6">3.1.3.16</ecNumber>
    </recommendedName>
</protein>
<accession>A0A9P7AV96</accession>
<comment type="caution">
    <text evidence="10">The sequence shown here is derived from an EMBL/GenBank/DDBJ whole genome shotgun (WGS) entry which is preliminary data.</text>
</comment>
<keyword evidence="11" id="KW-1185">Reference proteome</keyword>
<dbReference type="Pfam" id="PF00533">
    <property type="entry name" value="BRCT"/>
    <property type="match status" value="1"/>
</dbReference>
<evidence type="ECO:0000256" key="2">
    <source>
        <dbReference type="ARBA" id="ARBA00022801"/>
    </source>
</evidence>
<dbReference type="Gene3D" id="3.40.50.1000">
    <property type="entry name" value="HAD superfamily/HAD-like"/>
    <property type="match status" value="1"/>
</dbReference>
<dbReference type="FunFam" id="3.40.50.1000:FF:000142">
    <property type="entry name" value="Similar to FCP1-like phosphatase"/>
    <property type="match status" value="1"/>
</dbReference>
<feature type="compositionally biased region" description="Acidic residues" evidence="7">
    <location>
        <begin position="654"/>
        <end position="669"/>
    </location>
</feature>
<dbReference type="InterPro" id="IPR011947">
    <property type="entry name" value="FCP1_euk"/>
</dbReference>
<dbReference type="GO" id="GO:0008420">
    <property type="term" value="F:RNA polymerase II CTD heptapeptide repeat phosphatase activity"/>
    <property type="evidence" value="ECO:0007669"/>
    <property type="project" value="UniProtKB-UniRule"/>
</dbReference>
<dbReference type="InterPro" id="IPR023214">
    <property type="entry name" value="HAD_sf"/>
</dbReference>
<name>A0A9P7AV96_9HELO</name>
<dbReference type="SUPFAM" id="SSF56784">
    <property type="entry name" value="HAD-like"/>
    <property type="match status" value="1"/>
</dbReference>
<feature type="region of interest" description="Disordered" evidence="7">
    <location>
        <begin position="423"/>
        <end position="461"/>
    </location>
</feature>
<dbReference type="Gene3D" id="1.10.287.10">
    <property type="entry name" value="S15/NS1, RNA-binding"/>
    <property type="match status" value="1"/>
</dbReference>
<dbReference type="InterPro" id="IPR039189">
    <property type="entry name" value="Fcp1"/>
</dbReference>
<feature type="region of interest" description="Disordered" evidence="7">
    <location>
        <begin position="349"/>
        <end position="392"/>
    </location>
</feature>
<feature type="compositionally biased region" description="Acidic residues" evidence="7">
    <location>
        <begin position="795"/>
        <end position="818"/>
    </location>
</feature>
<dbReference type="Proteomes" id="UP000785200">
    <property type="component" value="Unassembled WGS sequence"/>
</dbReference>
<evidence type="ECO:0000313" key="10">
    <source>
        <dbReference type="EMBL" id="KAG0647131.1"/>
    </source>
</evidence>
<dbReference type="SUPFAM" id="SSF52113">
    <property type="entry name" value="BRCT domain"/>
    <property type="match status" value="1"/>
</dbReference>
<keyword evidence="2 6" id="KW-0378">Hydrolase</keyword>
<dbReference type="Pfam" id="PF03031">
    <property type="entry name" value="NIF"/>
    <property type="match status" value="1"/>
</dbReference>
<evidence type="ECO:0000259" key="9">
    <source>
        <dbReference type="PROSITE" id="PS50969"/>
    </source>
</evidence>
<dbReference type="GO" id="GO:0005634">
    <property type="term" value="C:nucleus"/>
    <property type="evidence" value="ECO:0007669"/>
    <property type="project" value="UniProtKB-SubCell"/>
</dbReference>
<feature type="compositionally biased region" description="Basic and acidic residues" evidence="7">
    <location>
        <begin position="423"/>
        <end position="438"/>
    </location>
</feature>
<comment type="subcellular location">
    <subcellularLocation>
        <location evidence="1 6">Nucleus</location>
    </subcellularLocation>
</comment>
<evidence type="ECO:0000256" key="1">
    <source>
        <dbReference type="ARBA" id="ARBA00004123"/>
    </source>
</evidence>
<dbReference type="CDD" id="cd07521">
    <property type="entry name" value="HAD_FCP1-like"/>
    <property type="match status" value="1"/>
</dbReference>
<evidence type="ECO:0000256" key="6">
    <source>
        <dbReference type="RuleBase" id="RU366066"/>
    </source>
</evidence>
<evidence type="ECO:0000313" key="11">
    <source>
        <dbReference type="Proteomes" id="UP000785200"/>
    </source>
</evidence>
<dbReference type="EC" id="3.1.3.16" evidence="6"/>
<evidence type="ECO:0000256" key="4">
    <source>
        <dbReference type="ARBA" id="ARBA00047761"/>
    </source>
</evidence>
<dbReference type="CDD" id="cd17729">
    <property type="entry name" value="BRCT_CTDP1"/>
    <property type="match status" value="1"/>
</dbReference>
<sequence>MGKLLSLGPKLSYPITISKLLKRPGEDINKQDAILEYSFKWMKMVGDPFGEEFEMEQTTYSTWDSPADGKISSWKIREGQVIKYDTMCVDVDEPCPHSVQFGGLCAMCGKNMMETSWASTTTDSERAKINMIHDHTSLTISQAEASKAEEELQRRLLKHRKLSLVVDLDQTIIHACIEPTVGEWQRDPTSPNYESVKDVKAFQLNDEPRGLASSCWYYIKMRPGLKEFLAAVSEKYELHVYTMGTRAYAVNIAKIVDPDKKLFGDRIISRDENGSMTAKSLARLFPVDTKMVVIIDDRADVWPKNRPNLIKVHPYDFFLGIGDINSSFLPKREELPKIKIHINKKKEQSEISSEVSVTQETPSHDAPIPDAAKSPDASDATGEPKTEDDGSKISALEELVKMGGGNDQALRDEQTAEQEKFLEKQLKDRPLLHMQEKLDSEEDVEDGSGEKNGETTSEIQHHKHNLLKDDDVELMYLEQHLAQVHKAFYDEYDSALHNAQGGRIAQLRPGHNKKVSIKADAADLKIVPDIGEVMPTLKGKVLKGTIVVLSGLVPLNADFMRSEIALQAQSFGAELQTKISRKITHLVTPTSRTRTQKVRQAAKYPHVKVVNQQWLLDSMSKWERQDEGRYLVDLPDRITLRSPNASARNLDDTLGSDDESGGSESEQESESMPASQEEADDDEGVMPSDIEGQSPIDDLKTFDWGSADNELAEFMDSDSENDSDTSSNASNSSKRSQRGIKRAHEDATDDDESDEGSSLSKKRHIASSRTTGLKTVKTPNSAGSESSLPTPGVTGDEDGDDAEDATVKGDDDEGDDFKDLEDDLEAELEAELASG</sequence>
<feature type="compositionally biased region" description="Basic and acidic residues" evidence="7">
    <location>
        <begin position="382"/>
        <end position="391"/>
    </location>
</feature>
<feature type="compositionally biased region" description="Low complexity" evidence="7">
    <location>
        <begin position="724"/>
        <end position="733"/>
    </location>
</feature>
<dbReference type="PROSITE" id="PS50969">
    <property type="entry name" value="FCP1"/>
    <property type="match status" value="1"/>
</dbReference>
<dbReference type="PROSITE" id="PS50172">
    <property type="entry name" value="BRCT"/>
    <property type="match status" value="1"/>
</dbReference>
<feature type="compositionally biased region" description="Polar residues" evidence="7">
    <location>
        <begin position="767"/>
        <end position="789"/>
    </location>
</feature>
<feature type="compositionally biased region" description="Polar residues" evidence="7">
    <location>
        <begin position="350"/>
        <end position="361"/>
    </location>
</feature>
<feature type="region of interest" description="Disordered" evidence="7">
    <location>
        <begin position="643"/>
        <end position="818"/>
    </location>
</feature>
<dbReference type="SMART" id="SM00292">
    <property type="entry name" value="BRCT"/>
    <property type="match status" value="1"/>
</dbReference>
<comment type="catalytic activity">
    <reaction evidence="4 6">
        <text>O-phospho-L-seryl-[protein] + H2O = L-seryl-[protein] + phosphate</text>
        <dbReference type="Rhea" id="RHEA:20629"/>
        <dbReference type="Rhea" id="RHEA-COMP:9863"/>
        <dbReference type="Rhea" id="RHEA-COMP:11604"/>
        <dbReference type="ChEBI" id="CHEBI:15377"/>
        <dbReference type="ChEBI" id="CHEBI:29999"/>
        <dbReference type="ChEBI" id="CHEBI:43474"/>
        <dbReference type="ChEBI" id="CHEBI:83421"/>
        <dbReference type="EC" id="3.1.3.16"/>
    </reaction>
</comment>
<feature type="compositionally biased region" description="Acidic residues" evidence="7">
    <location>
        <begin position="710"/>
        <end position="723"/>
    </location>
</feature>
<dbReference type="OrthoDB" id="10249888at2759"/>